<dbReference type="PROSITE" id="PS50022">
    <property type="entry name" value="FA58C_3"/>
    <property type="match status" value="1"/>
</dbReference>
<dbReference type="PANTHER" id="PTHR45713">
    <property type="entry name" value="FTP DOMAIN-CONTAINING PROTEIN"/>
    <property type="match status" value="1"/>
</dbReference>
<protein>
    <submittedName>
        <fullName evidence="3">Uncharacterized protein LOC111122271</fullName>
    </submittedName>
</protein>
<proteinExistence type="predicted"/>
<dbReference type="KEGG" id="cvn:111122271"/>
<dbReference type="AlphaFoldDB" id="A0A8B8CVD5"/>
<accession>A0A8B8CVD5</accession>
<dbReference type="InterPro" id="IPR008979">
    <property type="entry name" value="Galactose-bd-like_sf"/>
</dbReference>
<dbReference type="InterPro" id="IPR051941">
    <property type="entry name" value="BG_Antigen-Binding_Lectin"/>
</dbReference>
<dbReference type="Proteomes" id="UP000694844">
    <property type="component" value="Chromosome 1"/>
</dbReference>
<reference evidence="3" key="2">
    <citation type="submission" date="2025-08" db="UniProtKB">
        <authorList>
            <consortium name="RefSeq"/>
        </authorList>
    </citation>
    <scope>IDENTIFICATION</scope>
    <source>
        <tissue evidence="3">Whole sample</tissue>
    </source>
</reference>
<name>A0A8B8CVD5_CRAVI</name>
<dbReference type="GeneID" id="111122271"/>
<dbReference type="RefSeq" id="XP_022319635.1">
    <property type="nucleotide sequence ID" value="XM_022463927.1"/>
</dbReference>
<sequence>MGRASKEGMVYFNFINKLCRLHCTFVYNINSRADEDWYHFARSSTLTAASVKASNSSSVNENNPSNWGSHFATDGIMPVSSVNIFATDYEQTPWLTVTLDKPSTIELVRVFNRLDGHGERFHDVAFEVSSDAIKFEQKGYFKGPGITNQVIEILFDFPTVGRYVKIRITQGTNNILNIVEIEIYCLD</sequence>
<dbReference type="Gene3D" id="2.60.120.260">
    <property type="entry name" value="Galactose-binding domain-like"/>
    <property type="match status" value="1"/>
</dbReference>
<gene>
    <name evidence="3" type="primary">LOC111122271</name>
</gene>
<feature type="domain" description="F5/8 type C" evidence="1">
    <location>
        <begin position="23"/>
        <end position="186"/>
    </location>
</feature>
<dbReference type="OrthoDB" id="6126657at2759"/>
<reference evidence="2" key="1">
    <citation type="submission" date="2024-06" db="UniProtKB">
        <authorList>
            <consortium name="RefSeq"/>
        </authorList>
    </citation>
    <scope>NUCLEOTIDE SEQUENCE [LARGE SCALE GENOMIC DNA]</scope>
</reference>
<evidence type="ECO:0000259" key="1">
    <source>
        <dbReference type="PROSITE" id="PS50022"/>
    </source>
</evidence>
<evidence type="ECO:0000313" key="3">
    <source>
        <dbReference type="RefSeq" id="XP_022319635.1"/>
    </source>
</evidence>
<dbReference type="PANTHER" id="PTHR45713:SF6">
    <property type="entry name" value="F5_8 TYPE C DOMAIN-CONTAINING PROTEIN"/>
    <property type="match status" value="1"/>
</dbReference>
<evidence type="ECO:0000313" key="2">
    <source>
        <dbReference type="Proteomes" id="UP000694844"/>
    </source>
</evidence>
<keyword evidence="2" id="KW-1185">Reference proteome</keyword>
<dbReference type="Pfam" id="PF00754">
    <property type="entry name" value="F5_F8_type_C"/>
    <property type="match status" value="1"/>
</dbReference>
<organism evidence="2 3">
    <name type="scientific">Crassostrea virginica</name>
    <name type="common">Eastern oyster</name>
    <dbReference type="NCBI Taxonomy" id="6565"/>
    <lineage>
        <taxon>Eukaryota</taxon>
        <taxon>Metazoa</taxon>
        <taxon>Spiralia</taxon>
        <taxon>Lophotrochozoa</taxon>
        <taxon>Mollusca</taxon>
        <taxon>Bivalvia</taxon>
        <taxon>Autobranchia</taxon>
        <taxon>Pteriomorphia</taxon>
        <taxon>Ostreida</taxon>
        <taxon>Ostreoidea</taxon>
        <taxon>Ostreidae</taxon>
        <taxon>Crassostrea</taxon>
    </lineage>
</organism>
<dbReference type="InterPro" id="IPR000421">
    <property type="entry name" value="FA58C"/>
</dbReference>
<dbReference type="SUPFAM" id="SSF49785">
    <property type="entry name" value="Galactose-binding domain-like"/>
    <property type="match status" value="1"/>
</dbReference>